<reference evidence="3" key="1">
    <citation type="submission" date="2021-10" db="EMBL/GenBank/DDBJ databases">
        <authorList>
            <person name="Dean J.D."/>
            <person name="Kim M.K."/>
            <person name="Newey C.N."/>
            <person name="Stoker T.S."/>
            <person name="Thompson D.W."/>
            <person name="Grose J.H."/>
        </authorList>
    </citation>
    <scope>NUCLEOTIDE SEQUENCE</scope>
    <source>
        <strain evidence="3">BT178</strain>
    </source>
</reference>
<keyword evidence="1" id="KW-0472">Membrane</keyword>
<name>A0ABS8APK6_9BACT</name>
<dbReference type="NCBIfam" id="TIGR04286">
    <property type="entry name" value="MSEP-CTERM"/>
    <property type="match status" value="1"/>
</dbReference>
<feature type="transmembrane region" description="Helical" evidence="1">
    <location>
        <begin position="145"/>
        <end position="164"/>
    </location>
</feature>
<dbReference type="PROSITE" id="PS51468">
    <property type="entry name" value="VIT"/>
    <property type="match status" value="1"/>
</dbReference>
<protein>
    <submittedName>
        <fullName evidence="3">MSEP-CTERM sorting domain-containing protein</fullName>
    </submittedName>
</protein>
<dbReference type="InterPro" id="IPR058207">
    <property type="entry name" value="PID_CTERM"/>
</dbReference>
<dbReference type="NCBIfam" id="NF046080">
    <property type="entry name" value="PID_CTERM"/>
    <property type="match status" value="1"/>
</dbReference>
<dbReference type="RefSeq" id="WP_226174864.1">
    <property type="nucleotide sequence ID" value="NZ_JAJADR010000002.1"/>
</dbReference>
<comment type="caution">
    <text evidence="3">The sequence shown here is derived from an EMBL/GenBank/DDBJ whole genome shotgun (WGS) entry which is preliminary data.</text>
</comment>
<dbReference type="EMBL" id="JAJADR010000002">
    <property type="protein sequence ID" value="MCB2408142.1"/>
    <property type="molecule type" value="Genomic_DNA"/>
</dbReference>
<feature type="transmembrane region" description="Helical" evidence="1">
    <location>
        <begin position="112"/>
        <end position="133"/>
    </location>
</feature>
<feature type="transmembrane region" description="Helical" evidence="1">
    <location>
        <begin position="353"/>
        <end position="374"/>
    </location>
</feature>
<sequence length="962" mass="106789">MRNLLNPKWLLLLNTLPLVLLAGLCYGQFTVIQSLLPPASLVLWQQFALALAGLGLSTLTYALVQLRRGRPVEWVYSALALVAYTTFALLYIGHDSEIVPFAVPRWMVPTDLAIYVVTFIMPTLAHAMFALVVRLTPADRSHTAALNFALAFAAPAALYVLMWLPSTMLERFERSWEGPLLAVLLISCSFCFLFFLVRGAYILAMRRAEDAELHLLWKVLISLVLPMLGLLVNNGFLLGNMFGGSGSHDRGVFGNFNSPWFYALAVLNGLLLCLPDSPDRWRRLAVFLGRSVLFGYTFYFFIVFLPFLPLSILAVILIGAGFLMLAPLLLLVLHVHELAADLEFLTGFFARRWLRAGLVAGGLTLPLIITGQYLHNRWVLHEALDYRYTPDYTRRYHLDEQALARTLNVIKQHKERANDFSSSHVPYLSMYFNWLVLDNLTLSDDKITSLEQLFLGAAQEPEYEQPQWQRFAGNERPGNASGRPALTSLTTRSRYDARQQAWVSWLDLTVANTDARLSNGEYSTSLELPVGCWVGDYYLDINGRREPGVLAEKRTAAWVYAQILNENQNRDPGLLSYLDARHVSLRVFPVAGNVARTTGIQLLHKEPVRLTVDGRTVLLGDSSAQPLARPVATPDQAVVYVSAAAKKALPLVQRKPYYHFLLDASAGQGNGKAAYAARINRHFAQEAATAQARFTLVDAYATPVAPTEKWQEQLARHESTGGFYLDGALRQLLFKARQSSAATYPLIAVVTDSLHKAILGQNLAELSSAYPETDQFYVLGADDSLAVHSLRSNSRAGQMATSQPVLPVPVRAWPDVAHVRAYLPDDESADIVLNEQQVALPQPGAGTSRWQMGLLLHGYQQWQAFHPEATDEQRVPFVQASFRAGILTPFTAYLALENEAQKAALRRKQDEVLKANTALDLDESTEPAVTEVPIDGGASLLLAAGAALGIRRLRRRKRAGVS</sequence>
<feature type="transmembrane region" description="Helical" evidence="1">
    <location>
        <begin position="259"/>
        <end position="275"/>
    </location>
</feature>
<evidence type="ECO:0000313" key="4">
    <source>
        <dbReference type="Proteomes" id="UP001165296"/>
    </source>
</evidence>
<accession>A0ABS8APK6</accession>
<evidence type="ECO:0000259" key="2">
    <source>
        <dbReference type="PROSITE" id="PS51468"/>
    </source>
</evidence>
<feature type="transmembrane region" description="Helical" evidence="1">
    <location>
        <begin position="180"/>
        <end position="203"/>
    </location>
</feature>
<evidence type="ECO:0000313" key="3">
    <source>
        <dbReference type="EMBL" id="MCB2408142.1"/>
    </source>
</evidence>
<proteinExistence type="predicted"/>
<dbReference type="Proteomes" id="UP001165296">
    <property type="component" value="Unassembled WGS sequence"/>
</dbReference>
<organism evidence="3 4">
    <name type="scientific">Hymenobacter lucidus</name>
    <dbReference type="NCBI Taxonomy" id="2880930"/>
    <lineage>
        <taxon>Bacteria</taxon>
        <taxon>Pseudomonadati</taxon>
        <taxon>Bacteroidota</taxon>
        <taxon>Cytophagia</taxon>
        <taxon>Cytophagales</taxon>
        <taxon>Hymenobacteraceae</taxon>
        <taxon>Hymenobacter</taxon>
    </lineage>
</organism>
<feature type="transmembrane region" description="Helical" evidence="1">
    <location>
        <begin position="74"/>
        <end position="92"/>
    </location>
</feature>
<dbReference type="InterPro" id="IPR027550">
    <property type="entry name" value="MSEP-CTERM"/>
</dbReference>
<keyword evidence="1" id="KW-1133">Transmembrane helix</keyword>
<feature type="transmembrane region" description="Helical" evidence="1">
    <location>
        <begin position="287"/>
        <end position="305"/>
    </location>
</feature>
<feature type="transmembrane region" description="Helical" evidence="1">
    <location>
        <begin position="43"/>
        <end position="62"/>
    </location>
</feature>
<evidence type="ECO:0000256" key="1">
    <source>
        <dbReference type="SAM" id="Phobius"/>
    </source>
</evidence>
<dbReference type="InterPro" id="IPR013694">
    <property type="entry name" value="VIT"/>
</dbReference>
<keyword evidence="1" id="KW-0812">Transmembrane</keyword>
<feature type="domain" description="VIT" evidence="2">
    <location>
        <begin position="472"/>
        <end position="604"/>
    </location>
</feature>
<keyword evidence="4" id="KW-1185">Reference proteome</keyword>
<feature type="transmembrane region" description="Helical" evidence="1">
    <location>
        <begin position="215"/>
        <end position="239"/>
    </location>
</feature>
<gene>
    <name evidence="3" type="ORF">LGH74_09150</name>
</gene>
<feature type="transmembrane region" description="Helical" evidence="1">
    <location>
        <begin position="311"/>
        <end position="333"/>
    </location>
</feature>